<evidence type="ECO:0000313" key="1">
    <source>
        <dbReference type="EMBL" id="SEQ59818.1"/>
    </source>
</evidence>
<dbReference type="Proteomes" id="UP000183658">
    <property type="component" value="Unassembled WGS sequence"/>
</dbReference>
<name>A0A1H9HC48_FLAFI</name>
<evidence type="ECO:0000313" key="2">
    <source>
        <dbReference type="Proteomes" id="UP000183658"/>
    </source>
</evidence>
<dbReference type="EMBL" id="FOFZ01000003">
    <property type="protein sequence ID" value="SEQ59818.1"/>
    <property type="molecule type" value="Genomic_DNA"/>
</dbReference>
<dbReference type="AlphaFoldDB" id="A0A1H9HC48"/>
<dbReference type="RefSeq" id="WP_074722250.1">
    <property type="nucleotide sequence ID" value="NZ_CBCRVS010000020.1"/>
</dbReference>
<proteinExistence type="predicted"/>
<organism evidence="1 2">
    <name type="scientific">Flavobacterium frigoris</name>
    <dbReference type="NCBI Taxonomy" id="229204"/>
    <lineage>
        <taxon>Bacteria</taxon>
        <taxon>Pseudomonadati</taxon>
        <taxon>Bacteroidota</taxon>
        <taxon>Flavobacteriia</taxon>
        <taxon>Flavobacteriales</taxon>
        <taxon>Flavobacteriaceae</taxon>
        <taxon>Flavobacterium</taxon>
    </lineage>
</organism>
<protein>
    <recommendedName>
        <fullName evidence="3">Phage-Barnase-EndoU-ColicinE5/D-RelE like nuclease 2 domain-containing protein</fullName>
    </recommendedName>
</protein>
<gene>
    <name evidence="1" type="ORF">SAMN05444355_10389</name>
</gene>
<keyword evidence="2" id="KW-1185">Reference proteome</keyword>
<evidence type="ECO:0008006" key="3">
    <source>
        <dbReference type="Google" id="ProtNLM"/>
    </source>
</evidence>
<accession>A0A1H9HC48</accession>
<dbReference type="OrthoDB" id="837327at2"/>
<sequence>MPLNTLKTYNAHLDLAALNTQERGASLKGVFDKDFTNKQPVSFNGKRLIPCPEDGKIEMDTLFRHLTTVITDRATNKREFEMSRSKRLHWVRYHVDGKKKDNMLLFTVKEPEGFRTYLYDEDEKYVLVFEPKIKQNVYFLLTAYYLEGKDAQRDKIKKKYKRRIVEVI</sequence>
<reference evidence="2" key="1">
    <citation type="submission" date="2016-10" db="EMBL/GenBank/DDBJ databases">
        <authorList>
            <person name="Varghese N."/>
            <person name="Submissions S."/>
        </authorList>
    </citation>
    <scope>NUCLEOTIDE SEQUENCE [LARGE SCALE GENOMIC DNA]</scope>
    <source>
        <strain evidence="2">DSM 15719</strain>
    </source>
</reference>